<evidence type="ECO:0000313" key="2">
    <source>
        <dbReference type="Proteomes" id="UP001232163"/>
    </source>
</evidence>
<evidence type="ECO:0008006" key="3">
    <source>
        <dbReference type="Google" id="ProtNLM"/>
    </source>
</evidence>
<comment type="caution">
    <text evidence="1">The sequence shown here is derived from an EMBL/GenBank/DDBJ whole genome shotgun (WGS) entry which is preliminary data.</text>
</comment>
<proteinExistence type="predicted"/>
<dbReference type="RefSeq" id="WP_307466378.1">
    <property type="nucleotide sequence ID" value="NZ_JAURUR010000007.1"/>
</dbReference>
<reference evidence="1 2" key="1">
    <citation type="submission" date="2023-07" db="EMBL/GenBank/DDBJ databases">
        <title>Genomic Encyclopedia of Type Strains, Phase IV (KMG-IV): sequencing the most valuable type-strain genomes for metagenomic binning, comparative biology and taxonomic classification.</title>
        <authorList>
            <person name="Goeker M."/>
        </authorList>
    </citation>
    <scope>NUCLEOTIDE SEQUENCE [LARGE SCALE GENOMIC DNA]</scope>
    <source>
        <strain evidence="1 2">NIO-1023</strain>
    </source>
</reference>
<name>A0ABT9ME73_9DEIO</name>
<protein>
    <recommendedName>
        <fullName evidence="3">Phage tail protein</fullName>
    </recommendedName>
</protein>
<keyword evidence="2" id="KW-1185">Reference proteome</keyword>
<dbReference type="Proteomes" id="UP001232163">
    <property type="component" value="Unassembled WGS sequence"/>
</dbReference>
<accession>A0ABT9ME73</accession>
<dbReference type="EMBL" id="JAURUR010000007">
    <property type="protein sequence ID" value="MDP9764869.1"/>
    <property type="molecule type" value="Genomic_DNA"/>
</dbReference>
<sequence>MALSKKKGRGSILRFMVMTDLTLDAQGNYKRPAGFDAGALTLPEVTTSDATITHAAEADEAVTMYGSAAPGAGELWADSEPGEGSWTVPYSGVWQPTEADRANSEALRAAQIGRKTIWQERQIVGDDKWEGGAGWISTGALPVPADGNVTWSVTVTGKGKFYQDTSTATVAGA</sequence>
<organism evidence="1 2">
    <name type="scientific">Deinococcus enclensis</name>
    <dbReference type="NCBI Taxonomy" id="1049582"/>
    <lineage>
        <taxon>Bacteria</taxon>
        <taxon>Thermotogati</taxon>
        <taxon>Deinococcota</taxon>
        <taxon>Deinococci</taxon>
        <taxon>Deinococcales</taxon>
        <taxon>Deinococcaceae</taxon>
        <taxon>Deinococcus</taxon>
    </lineage>
</organism>
<evidence type="ECO:0000313" key="1">
    <source>
        <dbReference type="EMBL" id="MDP9764869.1"/>
    </source>
</evidence>
<gene>
    <name evidence="1" type="ORF">QO006_002316</name>
</gene>